<dbReference type="STRING" id="408657.SAMN04487995_5283"/>
<dbReference type="PIRSF" id="PIRSF012535">
    <property type="entry name" value="UCP012535"/>
    <property type="match status" value="1"/>
</dbReference>
<name>A0A1H6ZQR2_9BACT</name>
<dbReference type="NCBIfam" id="TIGR03998">
    <property type="entry name" value="thiol_BshC"/>
    <property type="match status" value="1"/>
</dbReference>
<evidence type="ECO:0000259" key="4">
    <source>
        <dbReference type="Pfam" id="PF24850"/>
    </source>
</evidence>
<feature type="coiled-coil region" evidence="2">
    <location>
        <begin position="448"/>
        <end position="475"/>
    </location>
</feature>
<evidence type="ECO:0000313" key="6">
    <source>
        <dbReference type="Proteomes" id="UP000199532"/>
    </source>
</evidence>
<accession>A0A1H6ZQR2</accession>
<evidence type="ECO:0000256" key="2">
    <source>
        <dbReference type="HAMAP-Rule" id="MF_01867"/>
    </source>
</evidence>
<protein>
    <recommendedName>
        <fullName evidence="2">Putative cysteine ligase BshC</fullName>
        <ecNumber evidence="2">6.-.-.-</ecNumber>
    </recommendedName>
</protein>
<reference evidence="5 6" key="1">
    <citation type="submission" date="2016-10" db="EMBL/GenBank/DDBJ databases">
        <authorList>
            <person name="de Groot N.N."/>
        </authorList>
    </citation>
    <scope>NUCLEOTIDE SEQUENCE [LARGE SCALE GENOMIC DNA]</scope>
    <source>
        <strain evidence="5 6">DSM 19938</strain>
    </source>
</reference>
<feature type="domain" description="Bacillithiol biosynthesis BshC N-terminal Rossmann-like" evidence="3">
    <location>
        <begin position="13"/>
        <end position="370"/>
    </location>
</feature>
<dbReference type="GO" id="GO:0016874">
    <property type="term" value="F:ligase activity"/>
    <property type="evidence" value="ECO:0007669"/>
    <property type="project" value="UniProtKB-UniRule"/>
</dbReference>
<comment type="similarity">
    <text evidence="2">Belongs to the BshC family.</text>
</comment>
<dbReference type="EMBL" id="FNXY01000009">
    <property type="protein sequence ID" value="SEJ55769.1"/>
    <property type="molecule type" value="Genomic_DNA"/>
</dbReference>
<keyword evidence="6" id="KW-1185">Reference proteome</keyword>
<dbReference type="AlphaFoldDB" id="A0A1H6ZQR2"/>
<dbReference type="InterPro" id="IPR055399">
    <property type="entry name" value="CC_BshC"/>
</dbReference>
<keyword evidence="1 2" id="KW-0436">Ligase</keyword>
<dbReference type="InterPro" id="IPR055398">
    <property type="entry name" value="Rossmann-like_BshC"/>
</dbReference>
<gene>
    <name evidence="2" type="primary">bshC</name>
    <name evidence="5" type="ORF">SAMN04487995_5283</name>
</gene>
<dbReference type="Proteomes" id="UP000199532">
    <property type="component" value="Unassembled WGS sequence"/>
</dbReference>
<sequence>MHSLIETEKPPFMTVHSVDLRTTGQFPTLLLDYLDQKPSLKEFYGTFPTVENAKEIISQRANFGQEKRQTLVRVLEEQYKGQPYFPNFSILLDEKTFTVTTGHQLNIFTGPLYVIYKIVTIIKLARKLKETYPEYNFVPVYWMASEDHDFAEIASFNLFGQTHRWEGEHKGAVGKLNPKELHSILKLLPDRPLLFAKAYLENETLADAVRCYMHELFGKEGLICIDADNADLKRHFLPVIKEELTTSVSAEIVTATTSKLSSLGYHTPLHAREINLFYLADNLRERIIKEDNLYKVINTDLIFTEEEIITLAEEHPEYFSPNVVLRPLYEEIILPNLAYIGGPSEVPYWMQLKGVFDHYKVTFPMLIPRNFAMYITDQQRQRAEKLKVSFEDLFLDEVSLRKKFVDTHSTNVLDLNAEKKSFYAVFETILNKATAIDRSMEGAVKAEETRIRHSFENLEKRLRKAEERNHESEIEQLLALKYKLFPGKSSQERYDNFLNFYLNDPAFISRLMDAFDPLDFRYNVLVEEQNI</sequence>
<evidence type="ECO:0000256" key="1">
    <source>
        <dbReference type="ARBA" id="ARBA00022598"/>
    </source>
</evidence>
<dbReference type="EC" id="6.-.-.-" evidence="2"/>
<dbReference type="HAMAP" id="MF_01867">
    <property type="entry name" value="BshC"/>
    <property type="match status" value="1"/>
</dbReference>
<keyword evidence="2" id="KW-0175">Coiled coil</keyword>
<evidence type="ECO:0000313" key="5">
    <source>
        <dbReference type="EMBL" id="SEJ55769.1"/>
    </source>
</evidence>
<dbReference type="InterPro" id="IPR011199">
    <property type="entry name" value="Bacillithiol_biosynth_BshC"/>
</dbReference>
<organism evidence="5 6">
    <name type="scientific">Dyadobacter koreensis</name>
    <dbReference type="NCBI Taxonomy" id="408657"/>
    <lineage>
        <taxon>Bacteria</taxon>
        <taxon>Pseudomonadati</taxon>
        <taxon>Bacteroidota</taxon>
        <taxon>Cytophagia</taxon>
        <taxon>Cytophagales</taxon>
        <taxon>Spirosomataceae</taxon>
        <taxon>Dyadobacter</taxon>
    </lineage>
</organism>
<dbReference type="Pfam" id="PF24850">
    <property type="entry name" value="CC_BshC"/>
    <property type="match status" value="1"/>
</dbReference>
<proteinExistence type="inferred from homology"/>
<evidence type="ECO:0000259" key="3">
    <source>
        <dbReference type="Pfam" id="PF10079"/>
    </source>
</evidence>
<feature type="domain" description="Bacillithiol biosynthesis BshC C-terminal coiled-coil" evidence="4">
    <location>
        <begin position="372"/>
        <end position="525"/>
    </location>
</feature>
<dbReference type="Pfam" id="PF10079">
    <property type="entry name" value="Rossmann-like_BshC"/>
    <property type="match status" value="1"/>
</dbReference>